<dbReference type="Pfam" id="PF13472">
    <property type="entry name" value="Lipase_GDSL_2"/>
    <property type="match status" value="1"/>
</dbReference>
<dbReference type="PANTHER" id="PTHR30383:SF5">
    <property type="entry name" value="SGNH HYDROLASE-TYPE ESTERASE DOMAIN-CONTAINING PROTEIN"/>
    <property type="match status" value="1"/>
</dbReference>
<dbReference type="Proteomes" id="UP000231086">
    <property type="component" value="Unassembled WGS sequence"/>
</dbReference>
<evidence type="ECO:0000313" key="2">
    <source>
        <dbReference type="EMBL" id="PJE59757.1"/>
    </source>
</evidence>
<dbReference type="GO" id="GO:0004622">
    <property type="term" value="F:phosphatidylcholine lysophospholipase activity"/>
    <property type="evidence" value="ECO:0007669"/>
    <property type="project" value="TreeGrafter"/>
</dbReference>
<evidence type="ECO:0000259" key="1">
    <source>
        <dbReference type="Pfam" id="PF13472"/>
    </source>
</evidence>
<dbReference type="Gene3D" id="3.40.50.1110">
    <property type="entry name" value="SGNH hydrolase"/>
    <property type="match status" value="1"/>
</dbReference>
<dbReference type="InterPro" id="IPR036514">
    <property type="entry name" value="SGNH_hydro_sf"/>
</dbReference>
<reference evidence="3" key="1">
    <citation type="submission" date="2017-09" db="EMBL/GenBank/DDBJ databases">
        <title>Depth-based differentiation of microbial function through sediment-hosted aquifers and enrichment of novel symbionts in the deep terrestrial subsurface.</title>
        <authorList>
            <person name="Probst A.J."/>
            <person name="Ladd B."/>
            <person name="Jarett J.K."/>
            <person name="Geller-Mcgrath D.E."/>
            <person name="Sieber C.M.K."/>
            <person name="Emerson J.B."/>
            <person name="Anantharaman K."/>
            <person name="Thomas B.C."/>
            <person name="Malmstrom R."/>
            <person name="Stieglmeier M."/>
            <person name="Klingl A."/>
            <person name="Woyke T."/>
            <person name="Ryan C.M."/>
            <person name="Banfield J.F."/>
        </authorList>
    </citation>
    <scope>NUCLEOTIDE SEQUENCE [LARGE SCALE GENOMIC DNA]</scope>
</reference>
<dbReference type="InterPro" id="IPR013830">
    <property type="entry name" value="SGNH_hydro"/>
</dbReference>
<protein>
    <recommendedName>
        <fullName evidence="1">SGNH hydrolase-type esterase domain-containing protein</fullName>
    </recommendedName>
</protein>
<proteinExistence type="predicted"/>
<dbReference type="PANTHER" id="PTHR30383">
    <property type="entry name" value="THIOESTERASE 1/PROTEASE 1/LYSOPHOSPHOLIPASE L1"/>
    <property type="match status" value="1"/>
</dbReference>
<dbReference type="EMBL" id="PFEA01000035">
    <property type="protein sequence ID" value="PJE59757.1"/>
    <property type="molecule type" value="Genomic_DNA"/>
</dbReference>
<dbReference type="AlphaFoldDB" id="A0A2M8KIL8"/>
<name>A0A2M8KIL8_9BACT</name>
<organism evidence="2 3">
    <name type="scientific">Candidatus Portnoybacteria bacterium CG10_big_fil_rev_8_21_14_0_10_44_7</name>
    <dbReference type="NCBI Taxonomy" id="1974816"/>
    <lineage>
        <taxon>Bacteria</taxon>
        <taxon>Candidatus Portnoyibacteriota</taxon>
    </lineage>
</organism>
<evidence type="ECO:0000313" key="3">
    <source>
        <dbReference type="Proteomes" id="UP000231086"/>
    </source>
</evidence>
<sequence>MNEMNICIFGDSITYGVNDLEMGGWVGRFRTYLENKNYDGVIYNQGVCGDNTEDLLLRFLVEAKAREPKIIIFAIGINDSQWLTREARNRVSLENFKQNLQQLINQAQTIVTDIGLIGLTPVNEEKTSPIPWNLNKSYKNKYIEKYNQAIKEIAKKNKLEFLDFFAELQKSNFALAFADGLHPDTNHHRAIFLKVKKFLKL</sequence>
<accession>A0A2M8KIL8</accession>
<feature type="domain" description="SGNH hydrolase-type esterase" evidence="1">
    <location>
        <begin position="8"/>
        <end position="189"/>
    </location>
</feature>
<dbReference type="SUPFAM" id="SSF52266">
    <property type="entry name" value="SGNH hydrolase"/>
    <property type="match status" value="1"/>
</dbReference>
<gene>
    <name evidence="2" type="ORF">COU85_01975</name>
</gene>
<dbReference type="InterPro" id="IPR051532">
    <property type="entry name" value="Ester_Hydrolysis_Enzymes"/>
</dbReference>
<comment type="caution">
    <text evidence="2">The sequence shown here is derived from an EMBL/GenBank/DDBJ whole genome shotgun (WGS) entry which is preliminary data.</text>
</comment>